<reference evidence="1 2" key="1">
    <citation type="journal article" date="2021" name="ISME Commun">
        <title>Automated analysis of genomic sequences facilitates high-throughput and comprehensive description of bacteria.</title>
        <authorList>
            <person name="Hitch T.C.A."/>
        </authorList>
    </citation>
    <scope>NUCLEOTIDE SEQUENCE [LARGE SCALE GENOMIC DNA]</scope>
    <source>
        <strain evidence="1 2">H2_18</strain>
    </source>
</reference>
<proteinExistence type="predicted"/>
<sequence length="345" mass="40528">MLSDIIVECMGISMRNFLNTPYKEQTTIEMYAPDGFANKATGICHYCTVDTLKAILNKECLRFSDVRFLNDSTEFVEILLWIENVIMNGSYNADFQKLILESDAMKELKEYQQSYIGHSNITHQYEIKTYRTYTCSFSTDIDALSMWNYYAQSREGVNIVFNHSWNIFAGSNSSEVNSSDELENSIAIHRGLVIYKNKDKKKCIIELLNRLQEVYNKAKDDIKKYQGYILFVFKEAVNNMSCFFKNEYFECENEYRIVLRIPEELLLQKECLGDIVEKGQFKRGNILIPYVDYKFRKSSVKRIVTNPYIKEESDIFELGIKELLWMNQMEDIHIVHSNIPVRKYS</sequence>
<evidence type="ECO:0000313" key="1">
    <source>
        <dbReference type="EMBL" id="MCU6748803.1"/>
    </source>
</evidence>
<dbReference type="InterPro" id="IPR021352">
    <property type="entry name" value="DUF2971"/>
</dbReference>
<protein>
    <submittedName>
        <fullName evidence="1">DUF2971 domain-containing protein</fullName>
    </submittedName>
</protein>
<dbReference type="RefSeq" id="WP_059066374.1">
    <property type="nucleotide sequence ID" value="NZ_JAOQJX010000039.1"/>
</dbReference>
<gene>
    <name evidence="1" type="ORF">OCV51_14305</name>
</gene>
<organism evidence="1 2">
    <name type="scientific">Faecalicatena acetigenes</name>
    <dbReference type="NCBI Taxonomy" id="2981790"/>
    <lineage>
        <taxon>Bacteria</taxon>
        <taxon>Bacillati</taxon>
        <taxon>Bacillota</taxon>
        <taxon>Clostridia</taxon>
        <taxon>Lachnospirales</taxon>
        <taxon>Lachnospiraceae</taxon>
        <taxon>Faecalicatena</taxon>
    </lineage>
</organism>
<keyword evidence="2" id="KW-1185">Reference proteome</keyword>
<evidence type="ECO:0000313" key="2">
    <source>
        <dbReference type="Proteomes" id="UP001652394"/>
    </source>
</evidence>
<dbReference type="EMBL" id="JAOQJX010000039">
    <property type="protein sequence ID" value="MCU6748803.1"/>
    <property type="molecule type" value="Genomic_DNA"/>
</dbReference>
<comment type="caution">
    <text evidence="1">The sequence shown here is derived from an EMBL/GenBank/DDBJ whole genome shotgun (WGS) entry which is preliminary data.</text>
</comment>
<dbReference type="Pfam" id="PF11185">
    <property type="entry name" value="DUF2971"/>
    <property type="match status" value="1"/>
</dbReference>
<accession>A0ABT2TEU6</accession>
<dbReference type="Proteomes" id="UP001652394">
    <property type="component" value="Unassembled WGS sequence"/>
</dbReference>
<name>A0ABT2TEU6_9FIRM</name>